<dbReference type="OrthoDB" id="9804372at2"/>
<dbReference type="PANTHER" id="PTHR11264">
    <property type="entry name" value="URACIL-DNA GLYCOSYLASE"/>
    <property type="match status" value="1"/>
</dbReference>
<sequence>MQADLSLLSWSDVLSGYKKSTEFKETLAFVESERCQGKQIFPQKEDVFNAFKLCTFESLKVVILGQDPYHNINQAHGLAFSVQAGVKLPPSLMNIYKELHNDLNVDIAKTGDLSAWAKQGVFLLNTVLTVEAHQAHSHANKGWEQFTDHVIRQISQYKSHVVFLLWGAPAQKKAQLIDHDKHFILRSPHPSPLSAHRGFFGSKHFSQTNNYLLAHDLLPIDWKV</sequence>
<dbReference type="Pfam" id="PF03167">
    <property type="entry name" value="UDG"/>
    <property type="match status" value="1"/>
</dbReference>
<dbReference type="PANTHER" id="PTHR11264:SF0">
    <property type="entry name" value="URACIL-DNA GLYCOSYLASE"/>
    <property type="match status" value="1"/>
</dbReference>
<evidence type="ECO:0000256" key="4">
    <source>
        <dbReference type="ARBA" id="ARBA00012030"/>
    </source>
</evidence>
<evidence type="ECO:0000256" key="10">
    <source>
        <dbReference type="PROSITE-ProRule" id="PRU10072"/>
    </source>
</evidence>
<evidence type="ECO:0000256" key="6">
    <source>
        <dbReference type="ARBA" id="ARBA00022763"/>
    </source>
</evidence>
<comment type="similarity">
    <text evidence="3 9 11">Belongs to the uracil-DNA glycosylase (UDG) superfamily. UNG family.</text>
</comment>
<dbReference type="NCBIfam" id="NF003588">
    <property type="entry name" value="PRK05254.1-1"/>
    <property type="match status" value="1"/>
</dbReference>
<accession>A0A8J2Z1I2</accession>
<organism evidence="13 14">
    <name type="scientific">Cysteiniphilum litorale</name>
    <dbReference type="NCBI Taxonomy" id="2056700"/>
    <lineage>
        <taxon>Bacteria</taxon>
        <taxon>Pseudomonadati</taxon>
        <taxon>Pseudomonadota</taxon>
        <taxon>Gammaproteobacteria</taxon>
        <taxon>Thiotrichales</taxon>
        <taxon>Fastidiosibacteraceae</taxon>
        <taxon>Cysteiniphilum</taxon>
    </lineage>
</organism>
<dbReference type="RefSeq" id="WP_117001308.1">
    <property type="nucleotide sequence ID" value="NZ_BMJS01000001.1"/>
</dbReference>
<comment type="subcellular location">
    <subcellularLocation>
        <location evidence="9">Cytoplasm</location>
    </subcellularLocation>
</comment>
<comment type="catalytic activity">
    <reaction evidence="1 9 11">
        <text>Hydrolyzes single-stranded DNA or mismatched double-stranded DNA and polynucleotides, releasing free uracil.</text>
        <dbReference type="EC" id="3.2.2.27"/>
    </reaction>
</comment>
<dbReference type="Gene3D" id="3.40.470.10">
    <property type="entry name" value="Uracil-DNA glycosylase-like domain"/>
    <property type="match status" value="1"/>
</dbReference>
<dbReference type="NCBIfam" id="NF003592">
    <property type="entry name" value="PRK05254.1-5"/>
    <property type="match status" value="1"/>
</dbReference>
<dbReference type="NCBIfam" id="NF003589">
    <property type="entry name" value="PRK05254.1-2"/>
    <property type="match status" value="1"/>
</dbReference>
<evidence type="ECO:0000256" key="1">
    <source>
        <dbReference type="ARBA" id="ARBA00001400"/>
    </source>
</evidence>
<dbReference type="PROSITE" id="PS00130">
    <property type="entry name" value="U_DNA_GLYCOSYLASE"/>
    <property type="match status" value="1"/>
</dbReference>
<dbReference type="Proteomes" id="UP000636949">
    <property type="component" value="Unassembled WGS sequence"/>
</dbReference>
<evidence type="ECO:0000256" key="9">
    <source>
        <dbReference type="HAMAP-Rule" id="MF_00148"/>
    </source>
</evidence>
<evidence type="ECO:0000313" key="14">
    <source>
        <dbReference type="Proteomes" id="UP000636949"/>
    </source>
</evidence>
<evidence type="ECO:0000256" key="7">
    <source>
        <dbReference type="ARBA" id="ARBA00022801"/>
    </source>
</evidence>
<name>A0A8J2Z1I2_9GAMM</name>
<dbReference type="InterPro" id="IPR005122">
    <property type="entry name" value="Uracil-DNA_glycosylase-like"/>
</dbReference>
<feature type="active site" description="Proton acceptor" evidence="9 10">
    <location>
        <position position="67"/>
    </location>
</feature>
<keyword evidence="9" id="KW-0963">Cytoplasm</keyword>
<evidence type="ECO:0000256" key="11">
    <source>
        <dbReference type="RuleBase" id="RU003780"/>
    </source>
</evidence>
<dbReference type="EC" id="3.2.2.27" evidence="4 9"/>
<dbReference type="InterPro" id="IPR036895">
    <property type="entry name" value="Uracil-DNA_glycosylase-like_sf"/>
</dbReference>
<dbReference type="SUPFAM" id="SSF52141">
    <property type="entry name" value="Uracil-DNA glycosylase-like"/>
    <property type="match status" value="1"/>
</dbReference>
<dbReference type="AlphaFoldDB" id="A0A8J2Z1I2"/>
<comment type="caution">
    <text evidence="13">The sequence shown here is derived from an EMBL/GenBank/DDBJ whole genome shotgun (WGS) entry which is preliminary data.</text>
</comment>
<evidence type="ECO:0000256" key="5">
    <source>
        <dbReference type="ARBA" id="ARBA00018429"/>
    </source>
</evidence>
<reference evidence="13" key="1">
    <citation type="journal article" date="2014" name="Int. J. Syst. Evol. Microbiol.">
        <title>Complete genome sequence of Corynebacterium casei LMG S-19264T (=DSM 44701T), isolated from a smear-ripened cheese.</title>
        <authorList>
            <consortium name="US DOE Joint Genome Institute (JGI-PGF)"/>
            <person name="Walter F."/>
            <person name="Albersmeier A."/>
            <person name="Kalinowski J."/>
            <person name="Ruckert C."/>
        </authorList>
    </citation>
    <scope>NUCLEOTIDE SEQUENCE</scope>
    <source>
        <strain evidence="13">CGMCC 1.15758</strain>
    </source>
</reference>
<dbReference type="InterPro" id="IPR002043">
    <property type="entry name" value="UDG_fam1"/>
</dbReference>
<feature type="domain" description="Uracil-DNA glycosylase-like" evidence="12">
    <location>
        <begin position="52"/>
        <end position="212"/>
    </location>
</feature>
<gene>
    <name evidence="9 13" type="primary">ung</name>
    <name evidence="13" type="ORF">GCM10010995_00790</name>
</gene>
<dbReference type="EMBL" id="BMJS01000001">
    <property type="protein sequence ID" value="GGF87251.1"/>
    <property type="molecule type" value="Genomic_DNA"/>
</dbReference>
<dbReference type="HAMAP" id="MF_00148">
    <property type="entry name" value="UDG"/>
    <property type="match status" value="1"/>
</dbReference>
<dbReference type="GO" id="GO:0004844">
    <property type="term" value="F:uracil DNA N-glycosylase activity"/>
    <property type="evidence" value="ECO:0007669"/>
    <property type="project" value="UniProtKB-UniRule"/>
</dbReference>
<dbReference type="GO" id="GO:0097510">
    <property type="term" value="P:base-excision repair, AP site formation via deaminated base removal"/>
    <property type="evidence" value="ECO:0007669"/>
    <property type="project" value="TreeGrafter"/>
</dbReference>
<proteinExistence type="inferred from homology"/>
<keyword evidence="14" id="KW-1185">Reference proteome</keyword>
<dbReference type="FunFam" id="3.40.470.10:FF:000001">
    <property type="entry name" value="Uracil-DNA glycosylase"/>
    <property type="match status" value="1"/>
</dbReference>
<reference evidence="13" key="2">
    <citation type="submission" date="2020-09" db="EMBL/GenBank/DDBJ databases">
        <authorList>
            <person name="Sun Q."/>
            <person name="Zhou Y."/>
        </authorList>
    </citation>
    <scope>NUCLEOTIDE SEQUENCE</scope>
    <source>
        <strain evidence="13">CGMCC 1.15758</strain>
    </source>
</reference>
<dbReference type="NCBIfam" id="TIGR00628">
    <property type="entry name" value="ung"/>
    <property type="match status" value="1"/>
</dbReference>
<evidence type="ECO:0000256" key="8">
    <source>
        <dbReference type="ARBA" id="ARBA00023204"/>
    </source>
</evidence>
<dbReference type="SMART" id="SM00987">
    <property type="entry name" value="UreE_C"/>
    <property type="match status" value="1"/>
</dbReference>
<dbReference type="SMART" id="SM00986">
    <property type="entry name" value="UDG"/>
    <property type="match status" value="1"/>
</dbReference>
<protein>
    <recommendedName>
        <fullName evidence="5 9">Uracil-DNA glycosylase</fullName>
        <shortName evidence="9">UDG</shortName>
        <ecNumber evidence="4 9">3.2.2.27</ecNumber>
    </recommendedName>
</protein>
<dbReference type="InterPro" id="IPR018085">
    <property type="entry name" value="Ura-DNA_Glyclase_AS"/>
</dbReference>
<comment type="function">
    <text evidence="2 9 11">Excises uracil residues from the DNA which can arise as a result of misincorporation of dUMP residues by DNA polymerase or due to deamination of cytosine.</text>
</comment>
<keyword evidence="8 9" id="KW-0234">DNA repair</keyword>
<keyword evidence="6 9" id="KW-0227">DNA damage</keyword>
<evidence type="ECO:0000256" key="3">
    <source>
        <dbReference type="ARBA" id="ARBA00008184"/>
    </source>
</evidence>
<keyword evidence="7 9" id="KW-0378">Hydrolase</keyword>
<dbReference type="GO" id="GO:0005737">
    <property type="term" value="C:cytoplasm"/>
    <property type="evidence" value="ECO:0007669"/>
    <property type="project" value="UniProtKB-SubCell"/>
</dbReference>
<dbReference type="CDD" id="cd10027">
    <property type="entry name" value="UDG-F1-like"/>
    <property type="match status" value="1"/>
</dbReference>
<dbReference type="NCBIfam" id="NF003591">
    <property type="entry name" value="PRK05254.1-4"/>
    <property type="match status" value="1"/>
</dbReference>
<evidence type="ECO:0000313" key="13">
    <source>
        <dbReference type="EMBL" id="GGF87251.1"/>
    </source>
</evidence>
<evidence type="ECO:0000259" key="12">
    <source>
        <dbReference type="SMART" id="SM00986"/>
    </source>
</evidence>
<evidence type="ECO:0000256" key="2">
    <source>
        <dbReference type="ARBA" id="ARBA00002631"/>
    </source>
</evidence>